<dbReference type="CDD" id="cd00754">
    <property type="entry name" value="Ubl_MoaD"/>
    <property type="match status" value="1"/>
</dbReference>
<comment type="similarity">
    <text evidence="2">Belongs to the MoaD family.</text>
</comment>
<evidence type="ECO:0000256" key="2">
    <source>
        <dbReference type="ARBA" id="ARBA00024200"/>
    </source>
</evidence>
<organism evidence="4 5">
    <name type="scientific">Tumidithrix elongata BACA0141</name>
    <dbReference type="NCBI Taxonomy" id="2716417"/>
    <lineage>
        <taxon>Bacteria</taxon>
        <taxon>Bacillati</taxon>
        <taxon>Cyanobacteriota</taxon>
        <taxon>Cyanophyceae</taxon>
        <taxon>Pseudanabaenales</taxon>
        <taxon>Pseudanabaenaceae</taxon>
        <taxon>Tumidithrix</taxon>
        <taxon>Tumidithrix elongata</taxon>
    </lineage>
</organism>
<dbReference type="GO" id="GO:0000166">
    <property type="term" value="F:nucleotide binding"/>
    <property type="evidence" value="ECO:0007669"/>
    <property type="project" value="UniProtKB-KW"/>
</dbReference>
<accession>A0AAW9PU73</accession>
<dbReference type="Pfam" id="PF02597">
    <property type="entry name" value="ThiS"/>
    <property type="match status" value="1"/>
</dbReference>
<evidence type="ECO:0000256" key="1">
    <source>
        <dbReference type="ARBA" id="ARBA00022741"/>
    </source>
</evidence>
<dbReference type="SUPFAM" id="SSF54285">
    <property type="entry name" value="MoaD/ThiS"/>
    <property type="match status" value="1"/>
</dbReference>
<dbReference type="InterPro" id="IPR003749">
    <property type="entry name" value="ThiS/MoaD-like"/>
</dbReference>
<dbReference type="InterPro" id="IPR044672">
    <property type="entry name" value="MOCS2A"/>
</dbReference>
<keyword evidence="5" id="KW-1185">Reference proteome</keyword>
<dbReference type="GO" id="GO:1990133">
    <property type="term" value="C:molybdopterin adenylyltransferase complex"/>
    <property type="evidence" value="ECO:0007669"/>
    <property type="project" value="TreeGrafter"/>
</dbReference>
<dbReference type="InterPro" id="IPR016155">
    <property type="entry name" value="Mopterin_synth/thiamin_S_b"/>
</dbReference>
<name>A0AAW9PU73_9CYAN</name>
<dbReference type="Gene3D" id="3.10.20.30">
    <property type="match status" value="1"/>
</dbReference>
<evidence type="ECO:0000256" key="3">
    <source>
        <dbReference type="ARBA" id="ARBA00024247"/>
    </source>
</evidence>
<evidence type="ECO:0000313" key="4">
    <source>
        <dbReference type="EMBL" id="MEE3716192.1"/>
    </source>
</evidence>
<dbReference type="PANTHER" id="PTHR33359">
    <property type="entry name" value="MOLYBDOPTERIN SYNTHASE SULFUR CARRIER SUBUNIT"/>
    <property type="match status" value="1"/>
</dbReference>
<evidence type="ECO:0000313" key="5">
    <source>
        <dbReference type="Proteomes" id="UP001333818"/>
    </source>
</evidence>
<keyword evidence="1" id="KW-0547">Nucleotide-binding</keyword>
<sequence length="89" mass="9958">MSETITVRVKLFAAFQEAIAESEIELTLPPHTAVEKIYDRLLSQYPNLSTQLEPWRSLTRYAVNLEFAEPETLLQNGDEVALIPPVSGG</sequence>
<dbReference type="AlphaFoldDB" id="A0AAW9PU73"/>
<dbReference type="EMBL" id="JAZBJZ010000014">
    <property type="protein sequence ID" value="MEE3716192.1"/>
    <property type="molecule type" value="Genomic_DNA"/>
</dbReference>
<dbReference type="PANTHER" id="PTHR33359:SF1">
    <property type="entry name" value="MOLYBDOPTERIN SYNTHASE SULFUR CARRIER SUBUNIT"/>
    <property type="match status" value="1"/>
</dbReference>
<reference evidence="4" key="1">
    <citation type="submission" date="2024-01" db="EMBL/GenBank/DDBJ databases">
        <title>Bank of Algae and Cyanobacteria of the Azores (BACA) strain genomes.</title>
        <authorList>
            <person name="Luz R."/>
            <person name="Cordeiro R."/>
            <person name="Fonseca A."/>
            <person name="Goncalves V."/>
        </authorList>
    </citation>
    <scope>NUCLEOTIDE SEQUENCE</scope>
    <source>
        <strain evidence="4">BACA0141</strain>
    </source>
</reference>
<dbReference type="Proteomes" id="UP001333818">
    <property type="component" value="Unassembled WGS sequence"/>
</dbReference>
<comment type="caution">
    <text evidence="4">The sequence shown here is derived from an EMBL/GenBank/DDBJ whole genome shotgun (WGS) entry which is preliminary data.</text>
</comment>
<dbReference type="InterPro" id="IPR012675">
    <property type="entry name" value="Beta-grasp_dom_sf"/>
</dbReference>
<dbReference type="GO" id="GO:0006777">
    <property type="term" value="P:Mo-molybdopterin cofactor biosynthetic process"/>
    <property type="evidence" value="ECO:0007669"/>
    <property type="project" value="InterPro"/>
</dbReference>
<proteinExistence type="inferred from homology"/>
<protein>
    <recommendedName>
        <fullName evidence="3">Molybdopterin synthase sulfur carrier subunit</fullName>
    </recommendedName>
</protein>
<gene>
    <name evidence="4" type="ORF">V2H45_05465</name>
</gene>
<dbReference type="RefSeq" id="WP_330482619.1">
    <property type="nucleotide sequence ID" value="NZ_JAZBJZ010000014.1"/>
</dbReference>